<sequence>MPRVSAAAPKSRHDPLHLDIAADESREKYGNVSRPGKRRKSRPSRSAPEEDDREAVLDPKTSKRIFDLARDQQEELGGPDEEDVIEDEFTRPRTRDLEHQEDDEDDDEFQGFLDLDEQEHELQIDSSDIKALDSLLPPNAGERKTLADIIFAKLDNPQSQTAIIRSSGEELGEAPDPADGLDPKVVEVYTKVGQLLHSYRSGPLPKPFKIIPSLPAWARILALTKPENWSPQACHAATRIFISNMKPPQARVFLEGVVLDLVREDITNTSTKKDNRKLNVHYYEALKRSLYKPAAFFKGIIFPLLDNGCTLKEAAIVASVLVKVKVPLLHSSAALIRLASMDYTGPNSLFIRVLLDKKHALPYKVIDAMVFHFIRLSNTYKNKERSKDTLPVLWHQSLLVFVQRYAEHLTPDQKDALLDVVRVHPHPQISAEVRREIVNSVARGEQAAPDAMDLS</sequence>
<gene>
    <name evidence="1" type="ORF">FA95DRAFT_1553252</name>
</gene>
<reference evidence="1" key="2">
    <citation type="journal article" date="2022" name="New Phytol.">
        <title>Evolutionary transition to the ectomycorrhizal habit in the genomes of a hyperdiverse lineage of mushroom-forming fungi.</title>
        <authorList>
            <person name="Looney B."/>
            <person name="Miyauchi S."/>
            <person name="Morin E."/>
            <person name="Drula E."/>
            <person name="Courty P.E."/>
            <person name="Kohler A."/>
            <person name="Kuo A."/>
            <person name="LaButti K."/>
            <person name="Pangilinan J."/>
            <person name="Lipzen A."/>
            <person name="Riley R."/>
            <person name="Andreopoulos W."/>
            <person name="He G."/>
            <person name="Johnson J."/>
            <person name="Nolan M."/>
            <person name="Tritt A."/>
            <person name="Barry K.W."/>
            <person name="Grigoriev I.V."/>
            <person name="Nagy L.G."/>
            <person name="Hibbett D."/>
            <person name="Henrissat B."/>
            <person name="Matheny P.B."/>
            <person name="Labbe J."/>
            <person name="Martin F.M."/>
        </authorList>
    </citation>
    <scope>NUCLEOTIDE SEQUENCE</scope>
    <source>
        <strain evidence="1">FP105234-sp</strain>
    </source>
</reference>
<organism evidence="1 2">
    <name type="scientific">Auriscalpium vulgare</name>
    <dbReference type="NCBI Taxonomy" id="40419"/>
    <lineage>
        <taxon>Eukaryota</taxon>
        <taxon>Fungi</taxon>
        <taxon>Dikarya</taxon>
        <taxon>Basidiomycota</taxon>
        <taxon>Agaricomycotina</taxon>
        <taxon>Agaricomycetes</taxon>
        <taxon>Russulales</taxon>
        <taxon>Auriscalpiaceae</taxon>
        <taxon>Auriscalpium</taxon>
    </lineage>
</organism>
<reference evidence="1" key="1">
    <citation type="submission" date="2021-02" db="EMBL/GenBank/DDBJ databases">
        <authorList>
            <consortium name="DOE Joint Genome Institute"/>
            <person name="Ahrendt S."/>
            <person name="Looney B.P."/>
            <person name="Miyauchi S."/>
            <person name="Morin E."/>
            <person name="Drula E."/>
            <person name="Courty P.E."/>
            <person name="Chicoki N."/>
            <person name="Fauchery L."/>
            <person name="Kohler A."/>
            <person name="Kuo A."/>
            <person name="Labutti K."/>
            <person name="Pangilinan J."/>
            <person name="Lipzen A."/>
            <person name="Riley R."/>
            <person name="Andreopoulos W."/>
            <person name="He G."/>
            <person name="Johnson J."/>
            <person name="Barry K.W."/>
            <person name="Grigoriev I.V."/>
            <person name="Nagy L."/>
            <person name="Hibbett D."/>
            <person name="Henrissat B."/>
            <person name="Matheny P.B."/>
            <person name="Labbe J."/>
            <person name="Martin F."/>
        </authorList>
    </citation>
    <scope>NUCLEOTIDE SEQUENCE</scope>
    <source>
        <strain evidence="1">FP105234-sp</strain>
    </source>
</reference>
<proteinExistence type="predicted"/>
<dbReference type="Proteomes" id="UP000814033">
    <property type="component" value="Unassembled WGS sequence"/>
</dbReference>
<evidence type="ECO:0000313" key="1">
    <source>
        <dbReference type="EMBL" id="KAI0052588.1"/>
    </source>
</evidence>
<name>A0ACB8S7W2_9AGAM</name>
<dbReference type="EMBL" id="MU275844">
    <property type="protein sequence ID" value="KAI0052588.1"/>
    <property type="molecule type" value="Genomic_DNA"/>
</dbReference>
<keyword evidence="2" id="KW-1185">Reference proteome</keyword>
<accession>A0ACB8S7W2</accession>
<comment type="caution">
    <text evidence="1">The sequence shown here is derived from an EMBL/GenBank/DDBJ whole genome shotgun (WGS) entry which is preliminary data.</text>
</comment>
<evidence type="ECO:0000313" key="2">
    <source>
        <dbReference type="Proteomes" id="UP000814033"/>
    </source>
</evidence>
<protein>
    <submittedName>
        <fullName evidence="1">Bystin-domain-containing protein</fullName>
    </submittedName>
</protein>